<feature type="transmembrane region" description="Helical" evidence="6">
    <location>
        <begin position="533"/>
        <end position="551"/>
    </location>
</feature>
<feature type="transmembrane region" description="Helical" evidence="6">
    <location>
        <begin position="427"/>
        <end position="445"/>
    </location>
</feature>
<name>A0A1B7TCC5_9ASCO</name>
<feature type="transmembrane region" description="Helical" evidence="6">
    <location>
        <begin position="234"/>
        <end position="255"/>
    </location>
</feature>
<evidence type="ECO:0000256" key="6">
    <source>
        <dbReference type="SAM" id="Phobius"/>
    </source>
</evidence>
<feature type="transmembrane region" description="Helical" evidence="6">
    <location>
        <begin position="127"/>
        <end position="147"/>
    </location>
</feature>
<organism evidence="8 9">
    <name type="scientific">Hanseniaspora valbyensis NRRL Y-1626</name>
    <dbReference type="NCBI Taxonomy" id="766949"/>
    <lineage>
        <taxon>Eukaryota</taxon>
        <taxon>Fungi</taxon>
        <taxon>Dikarya</taxon>
        <taxon>Ascomycota</taxon>
        <taxon>Saccharomycotina</taxon>
        <taxon>Saccharomycetes</taxon>
        <taxon>Saccharomycodales</taxon>
        <taxon>Saccharomycodaceae</taxon>
        <taxon>Hanseniaspora</taxon>
    </lineage>
</organism>
<feature type="transmembrane region" description="Helical" evidence="6">
    <location>
        <begin position="287"/>
        <end position="308"/>
    </location>
</feature>
<evidence type="ECO:0000313" key="9">
    <source>
        <dbReference type="Proteomes" id="UP000092321"/>
    </source>
</evidence>
<proteinExistence type="predicted"/>
<comment type="caution">
    <text evidence="8">The sequence shown here is derived from an EMBL/GenBank/DDBJ whole genome shotgun (WGS) entry which is preliminary data.</text>
</comment>
<dbReference type="Pfam" id="PF00324">
    <property type="entry name" value="AA_permease"/>
    <property type="match status" value="1"/>
</dbReference>
<dbReference type="InterPro" id="IPR050524">
    <property type="entry name" value="APC_YAT"/>
</dbReference>
<feature type="transmembrane region" description="Helical" evidence="6">
    <location>
        <begin position="167"/>
        <end position="191"/>
    </location>
</feature>
<dbReference type="PANTHER" id="PTHR43341">
    <property type="entry name" value="AMINO ACID PERMEASE"/>
    <property type="match status" value="1"/>
</dbReference>
<dbReference type="PIRSF" id="PIRSF006060">
    <property type="entry name" value="AA_transporter"/>
    <property type="match status" value="1"/>
</dbReference>
<dbReference type="OrthoDB" id="3900342at2759"/>
<keyword evidence="4 6" id="KW-0472">Membrane</keyword>
<reference evidence="9" key="1">
    <citation type="journal article" date="2016" name="Proc. Natl. Acad. Sci. U.S.A.">
        <title>Comparative genomics of biotechnologically important yeasts.</title>
        <authorList>
            <person name="Riley R."/>
            <person name="Haridas S."/>
            <person name="Wolfe K.H."/>
            <person name="Lopes M.R."/>
            <person name="Hittinger C.T."/>
            <person name="Goeker M."/>
            <person name="Salamov A.A."/>
            <person name="Wisecaver J.H."/>
            <person name="Long T.M."/>
            <person name="Calvey C.H."/>
            <person name="Aerts A.L."/>
            <person name="Barry K.W."/>
            <person name="Choi C."/>
            <person name="Clum A."/>
            <person name="Coughlan A.Y."/>
            <person name="Deshpande S."/>
            <person name="Douglass A.P."/>
            <person name="Hanson S.J."/>
            <person name="Klenk H.-P."/>
            <person name="LaButti K.M."/>
            <person name="Lapidus A."/>
            <person name="Lindquist E.A."/>
            <person name="Lipzen A.M."/>
            <person name="Meier-Kolthoff J.P."/>
            <person name="Ohm R.A."/>
            <person name="Otillar R.P."/>
            <person name="Pangilinan J.L."/>
            <person name="Peng Y."/>
            <person name="Rokas A."/>
            <person name="Rosa C.A."/>
            <person name="Scheuner C."/>
            <person name="Sibirny A.A."/>
            <person name="Slot J.C."/>
            <person name="Stielow J.B."/>
            <person name="Sun H."/>
            <person name="Kurtzman C.P."/>
            <person name="Blackwell M."/>
            <person name="Grigoriev I.V."/>
            <person name="Jeffries T.W."/>
        </authorList>
    </citation>
    <scope>NUCLEOTIDE SEQUENCE [LARGE SCALE GENOMIC DNA]</scope>
    <source>
        <strain evidence="9">NRRL Y-1626</strain>
    </source>
</reference>
<evidence type="ECO:0000256" key="1">
    <source>
        <dbReference type="ARBA" id="ARBA00004141"/>
    </source>
</evidence>
<dbReference type="AlphaFoldDB" id="A0A1B7TCC5"/>
<evidence type="ECO:0000256" key="2">
    <source>
        <dbReference type="ARBA" id="ARBA00022692"/>
    </source>
</evidence>
<keyword evidence="3 6" id="KW-1133">Transmembrane helix</keyword>
<feature type="region of interest" description="Disordered" evidence="5">
    <location>
        <begin position="1"/>
        <end position="30"/>
    </location>
</feature>
<evidence type="ECO:0000256" key="5">
    <source>
        <dbReference type="SAM" id="MobiDB-lite"/>
    </source>
</evidence>
<feature type="transmembrane region" description="Helical" evidence="6">
    <location>
        <begin position="491"/>
        <end position="521"/>
    </location>
</feature>
<dbReference type="InterPro" id="IPR004841">
    <property type="entry name" value="AA-permease/SLC12A_dom"/>
</dbReference>
<evidence type="ECO:0000256" key="4">
    <source>
        <dbReference type="ARBA" id="ARBA00023136"/>
    </source>
</evidence>
<sequence>MNSKGKINEPSLSYSSGSSEKSDILNDTIEVGNLTSTENNQSSTNHNENSFFTSIKDSFKRADPVNDIQPTYSQLEEALSLGSTKDGKNKLQRNIKPRHLFLVSIGTGVGTGMLVSTGSALRQAGPANLFIAYCIVSSFIYTTYNSISELAVIYKDLAGSYNDMFRFLIDPGFSFATIIVYGLNYLCLMPLELVTASLLIRYWTTKVNSDIFVAIFYCLIFCVNILGGQGFAEFEFIVSSVKLIAVISFLIYGLIKDLGGTPNQSYIGGKYWRDPGAFTGDDAINRFKGLCACFVFATFSYGGFEISVLLSSVVEKPVFALKKARKMLLYRIFIIYFGIIIFIGLLVPYSNDKLLGGGNSESEASPLIIAVSNVKVYPHILNAVILMSVLSVANCASYSSSRVLHSMFTQFWPHPTLTYIDRRGRPLGCMVVTCVFGLLSFFAAASFRVIFFNWLLALSGLAVLFVFFGMNLAHIRFRRAMKVQGRSLDELAFISPTGIYGSYWALINILLIFIAQFWVAIVPIGEGKPDANAFFQNYLCAVVWIIAYLGYKIYNKQWRILIPAKDIDIITDREIFDHEAVMEEEKEHLQKIKNSGILRRLLHFWC</sequence>
<dbReference type="GO" id="GO:0015171">
    <property type="term" value="F:amino acid transmembrane transporter activity"/>
    <property type="evidence" value="ECO:0007669"/>
    <property type="project" value="TreeGrafter"/>
</dbReference>
<feature type="transmembrane region" description="Helical" evidence="6">
    <location>
        <begin position="328"/>
        <end position="349"/>
    </location>
</feature>
<feature type="transmembrane region" description="Helical" evidence="6">
    <location>
        <begin position="376"/>
        <end position="398"/>
    </location>
</feature>
<dbReference type="GO" id="GO:0016020">
    <property type="term" value="C:membrane"/>
    <property type="evidence" value="ECO:0007669"/>
    <property type="project" value="UniProtKB-SubCell"/>
</dbReference>
<evidence type="ECO:0000256" key="3">
    <source>
        <dbReference type="ARBA" id="ARBA00022989"/>
    </source>
</evidence>
<accession>A0A1B7TCC5</accession>
<comment type="subcellular location">
    <subcellularLocation>
        <location evidence="1">Membrane</location>
        <topology evidence="1">Multi-pass membrane protein</topology>
    </subcellularLocation>
</comment>
<dbReference type="Proteomes" id="UP000092321">
    <property type="component" value="Unassembled WGS sequence"/>
</dbReference>
<evidence type="ECO:0000259" key="7">
    <source>
        <dbReference type="Pfam" id="PF00324"/>
    </source>
</evidence>
<dbReference type="PANTHER" id="PTHR43341:SF17">
    <property type="entry name" value="GENERAL AMINO ACID PERMEASE AGP1-RELATED"/>
    <property type="match status" value="1"/>
</dbReference>
<gene>
    <name evidence="8" type="ORF">HANVADRAFT_53134</name>
</gene>
<dbReference type="EMBL" id="LXPE01000018">
    <property type="protein sequence ID" value="OBA26394.1"/>
    <property type="molecule type" value="Genomic_DNA"/>
</dbReference>
<feature type="domain" description="Amino acid permease/ SLC12A" evidence="7">
    <location>
        <begin position="99"/>
        <end position="559"/>
    </location>
</feature>
<evidence type="ECO:0000313" key="8">
    <source>
        <dbReference type="EMBL" id="OBA26394.1"/>
    </source>
</evidence>
<protein>
    <recommendedName>
        <fullName evidence="7">Amino acid permease/ SLC12A domain-containing protein</fullName>
    </recommendedName>
</protein>
<feature type="transmembrane region" description="Helical" evidence="6">
    <location>
        <begin position="211"/>
        <end position="227"/>
    </location>
</feature>
<feature type="transmembrane region" description="Helical" evidence="6">
    <location>
        <begin position="100"/>
        <end position="121"/>
    </location>
</feature>
<dbReference type="Gene3D" id="1.20.1740.10">
    <property type="entry name" value="Amino acid/polyamine transporter I"/>
    <property type="match status" value="1"/>
</dbReference>
<feature type="transmembrane region" description="Helical" evidence="6">
    <location>
        <begin position="451"/>
        <end position="470"/>
    </location>
</feature>
<keyword evidence="2 6" id="KW-0812">Transmembrane</keyword>
<keyword evidence="9" id="KW-1185">Reference proteome</keyword>